<protein>
    <recommendedName>
        <fullName evidence="4">Porin</fullName>
    </recommendedName>
</protein>
<dbReference type="eggNOG" id="COG3074">
    <property type="taxonomic scope" value="Bacteria"/>
</dbReference>
<evidence type="ECO:0000313" key="3">
    <source>
        <dbReference type="Proteomes" id="UP000002709"/>
    </source>
</evidence>
<evidence type="ECO:0000256" key="1">
    <source>
        <dbReference type="SAM" id="MobiDB-lite"/>
    </source>
</evidence>
<dbReference type="TCDB" id="1.B.70.1.10">
    <property type="family name" value="the outer membrane channel (omc) family"/>
</dbReference>
<keyword evidence="3" id="KW-1185">Reference proteome</keyword>
<accession>Q3B2E7</accession>
<dbReference type="Proteomes" id="UP000002709">
    <property type="component" value="Chromosome"/>
</dbReference>
<dbReference type="AlphaFoldDB" id="Q3B2E7"/>
<gene>
    <name evidence="2" type="ordered locus">Plut_1630</name>
</gene>
<organism evidence="2 3">
    <name type="scientific">Chlorobium luteolum (strain DSM 273 / BCRC 81028 / 2530)</name>
    <name type="common">Pelodictyon luteolum</name>
    <dbReference type="NCBI Taxonomy" id="319225"/>
    <lineage>
        <taxon>Bacteria</taxon>
        <taxon>Pseudomonadati</taxon>
        <taxon>Chlorobiota</taxon>
        <taxon>Chlorobiia</taxon>
        <taxon>Chlorobiales</taxon>
        <taxon>Chlorobiaceae</taxon>
        <taxon>Chlorobium/Pelodictyon group</taxon>
        <taxon>Pelodictyon</taxon>
    </lineage>
</organism>
<dbReference type="HOGENOM" id="CLU_616559_0_0_10"/>
<dbReference type="STRING" id="319225.Plut_1630"/>
<dbReference type="EMBL" id="CP000096">
    <property type="protein sequence ID" value="ABB24484.1"/>
    <property type="molecule type" value="Genomic_DNA"/>
</dbReference>
<dbReference type="SUPFAM" id="SSF56935">
    <property type="entry name" value="Porins"/>
    <property type="match status" value="1"/>
</dbReference>
<dbReference type="KEGG" id="plt:Plut_1630"/>
<feature type="region of interest" description="Disordered" evidence="1">
    <location>
        <begin position="72"/>
        <end position="92"/>
    </location>
</feature>
<proteinExistence type="predicted"/>
<feature type="compositionally biased region" description="Low complexity" evidence="1">
    <location>
        <begin position="72"/>
        <end position="89"/>
    </location>
</feature>
<sequence>MAILRTLSRLFHATATPDLMTLKHTLTPLLLAAILFMSAAPSPARAEGSLEERIVRLEGELAELKALLQARPAATTTSPVPSPASPQTAKPAVTAAPGVNVRLYGFARFDGSYDTGRLTPGNIALYAAPGSDGDAEWNLTGNATRIGMDLSGPDTEAMKLSAKIEFDFFGGGTENAANPRLRHGYLKAYWPKSDLSIIAGQTWDLNSSLIPFVDDAGLMWDAGNIGGRHPQVRFTKGFKAGDKERVEVAVAAARTIGELYPTTDTGKDADIPTFQGRVAWTGPVLVADKPATIAASGHYGQEQWDLDASNTHITADTWSACLELSMPLSQKLLFAGECFTGSNLENYWGGIGQSLGSTGNETRAQGGWAALRYSLSPSTAVALGAGVDDPENSDLTAGSRSFNRTIFANVIESITPNFILGLQLSQWKTGYIGSSDSDVWRTQTSLTYTF</sequence>
<evidence type="ECO:0000313" key="2">
    <source>
        <dbReference type="EMBL" id="ABB24484.1"/>
    </source>
</evidence>
<reference evidence="3" key="1">
    <citation type="submission" date="2005-08" db="EMBL/GenBank/DDBJ databases">
        <title>Complete sequence of Pelodictyon luteolum DSM 273.</title>
        <authorList>
            <consortium name="US DOE Joint Genome Institute"/>
            <person name="Copeland A."/>
            <person name="Lucas S."/>
            <person name="Lapidus A."/>
            <person name="Barry K."/>
            <person name="Detter J.C."/>
            <person name="Glavina T."/>
            <person name="Hammon N."/>
            <person name="Israni S."/>
            <person name="Pitluck S."/>
            <person name="Bryant D."/>
            <person name="Schmutz J."/>
            <person name="Larimer F."/>
            <person name="Land M."/>
            <person name="Kyrpides N."/>
            <person name="Ivanova N."/>
            <person name="Richardson P."/>
        </authorList>
    </citation>
    <scope>NUCLEOTIDE SEQUENCE [LARGE SCALE GENOMIC DNA]</scope>
    <source>
        <strain evidence="3">DSM 273 / BCRC 81028 / 2530</strain>
    </source>
</reference>
<evidence type="ECO:0008006" key="4">
    <source>
        <dbReference type="Google" id="ProtNLM"/>
    </source>
</evidence>
<name>Q3B2E7_CHLL3</name>